<dbReference type="Proteomes" id="UP001183410">
    <property type="component" value="Unassembled WGS sequence"/>
</dbReference>
<organism evidence="3 4">
    <name type="scientific">Streptomyces chisholmiae</name>
    <dbReference type="NCBI Taxonomy" id="3075540"/>
    <lineage>
        <taxon>Bacteria</taxon>
        <taxon>Bacillati</taxon>
        <taxon>Actinomycetota</taxon>
        <taxon>Actinomycetes</taxon>
        <taxon>Kitasatosporales</taxon>
        <taxon>Streptomycetaceae</taxon>
        <taxon>Streptomyces</taxon>
    </lineage>
</organism>
<dbReference type="EMBL" id="JAVREO010000006">
    <property type="protein sequence ID" value="MDT0267179.1"/>
    <property type="molecule type" value="Genomic_DNA"/>
</dbReference>
<dbReference type="RefSeq" id="WP_311667222.1">
    <property type="nucleotide sequence ID" value="NZ_JAVREO010000006.1"/>
</dbReference>
<dbReference type="InterPro" id="IPR015330">
    <property type="entry name" value="DNA_primase/pol_bifunc_N"/>
</dbReference>
<evidence type="ECO:0000313" key="3">
    <source>
        <dbReference type="EMBL" id="MDT0267179.1"/>
    </source>
</evidence>
<feature type="region of interest" description="Disordered" evidence="1">
    <location>
        <begin position="1"/>
        <end position="20"/>
    </location>
</feature>
<sequence>MCEILGERRANDDDNTPGRQAGWADRGWALRDAAQACAVRGWPVLPGVAAAPDGSCRCAREDCPVPGAHPVDPELLAATADPRMVRWWWTSRPAAPILLATGGRAPCAVSLPATAGPAALAALRGRGVRVGPVVAMPTRWALLVRPYGLPELGELLHLQAGVPSSLRFHGRGGYLPLPPSPLGRGPVSWVRPPAEAADAGLPGVAKLIEVLVEAARSAPDQGSRLAY</sequence>
<comment type="caution">
    <text evidence="3">The sequence shown here is derived from an EMBL/GenBank/DDBJ whole genome shotgun (WGS) entry which is preliminary data.</text>
</comment>
<keyword evidence="4" id="KW-1185">Reference proteome</keyword>
<dbReference type="SMART" id="SM00943">
    <property type="entry name" value="Prim-Pol"/>
    <property type="match status" value="1"/>
</dbReference>
<reference evidence="4" key="1">
    <citation type="submission" date="2023-07" db="EMBL/GenBank/DDBJ databases">
        <title>30 novel species of actinomycetes from the DSMZ collection.</title>
        <authorList>
            <person name="Nouioui I."/>
        </authorList>
    </citation>
    <scope>NUCLEOTIDE SEQUENCE [LARGE SCALE GENOMIC DNA]</scope>
    <source>
        <strain evidence="4">DSM 44915</strain>
    </source>
</reference>
<dbReference type="Pfam" id="PF09250">
    <property type="entry name" value="Prim-Pol"/>
    <property type="match status" value="1"/>
</dbReference>
<evidence type="ECO:0000313" key="4">
    <source>
        <dbReference type="Proteomes" id="UP001183410"/>
    </source>
</evidence>
<feature type="domain" description="DNA primase/polymerase bifunctional N-terminal" evidence="2">
    <location>
        <begin position="34"/>
        <end position="211"/>
    </location>
</feature>
<protein>
    <submittedName>
        <fullName evidence="3">Bifunctional DNA primase/polymerase</fullName>
    </submittedName>
</protein>
<feature type="compositionally biased region" description="Basic and acidic residues" evidence="1">
    <location>
        <begin position="1"/>
        <end position="12"/>
    </location>
</feature>
<gene>
    <name evidence="3" type="ORF">RM844_12855</name>
</gene>
<proteinExistence type="predicted"/>
<evidence type="ECO:0000259" key="2">
    <source>
        <dbReference type="SMART" id="SM00943"/>
    </source>
</evidence>
<evidence type="ECO:0000256" key="1">
    <source>
        <dbReference type="SAM" id="MobiDB-lite"/>
    </source>
</evidence>
<accession>A0ABU2JQB9</accession>
<name>A0ABU2JQB9_9ACTN</name>